<dbReference type="GO" id="GO:0003735">
    <property type="term" value="F:structural constituent of ribosome"/>
    <property type="evidence" value="ECO:0007669"/>
    <property type="project" value="InterPro"/>
</dbReference>
<gene>
    <name evidence="5" type="ORF">PNEG_03480</name>
</gene>
<organism evidence="5 6">
    <name type="scientific">Pneumocystis murina (strain B123)</name>
    <name type="common">Mouse pneumocystis pneumonia agent</name>
    <name type="synonym">Pneumocystis carinii f. sp. muris</name>
    <dbReference type="NCBI Taxonomy" id="1069680"/>
    <lineage>
        <taxon>Eukaryota</taxon>
        <taxon>Fungi</taxon>
        <taxon>Dikarya</taxon>
        <taxon>Ascomycota</taxon>
        <taxon>Taphrinomycotina</taxon>
        <taxon>Pneumocystomycetes</taxon>
        <taxon>Pneumocystaceae</taxon>
        <taxon>Pneumocystis</taxon>
    </lineage>
</organism>
<dbReference type="EMBL" id="AFWA02000016">
    <property type="protein sequence ID" value="EMR08038.1"/>
    <property type="molecule type" value="Genomic_DNA"/>
</dbReference>
<dbReference type="GO" id="GO:1990904">
    <property type="term" value="C:ribonucleoprotein complex"/>
    <property type="evidence" value="ECO:0007669"/>
    <property type="project" value="UniProtKB-KW"/>
</dbReference>
<dbReference type="AlphaFoldDB" id="M7NHJ5"/>
<keyword evidence="2" id="KW-0689">Ribosomal protein</keyword>
<reference evidence="6" key="1">
    <citation type="journal article" date="2016" name="Nat. Commun.">
        <title>Genome analysis of three Pneumocystis species reveals adaptation mechanisms to life exclusively in mammalian hosts.</title>
        <authorList>
            <person name="Ma L."/>
            <person name="Chen Z."/>
            <person name="Huang D.W."/>
            <person name="Kutty G."/>
            <person name="Ishihara M."/>
            <person name="Wang H."/>
            <person name="Abouelleil A."/>
            <person name="Bishop L."/>
            <person name="Davey E."/>
            <person name="Deng R."/>
            <person name="Deng X."/>
            <person name="Fan L."/>
            <person name="Fantoni G."/>
            <person name="Fitzgerald M."/>
            <person name="Gogineni E."/>
            <person name="Goldberg J.M."/>
            <person name="Handley G."/>
            <person name="Hu X."/>
            <person name="Huber C."/>
            <person name="Jiao X."/>
            <person name="Jones K."/>
            <person name="Levin J.Z."/>
            <person name="Liu Y."/>
            <person name="Macdonald P."/>
            <person name="Melnikov A."/>
            <person name="Raley C."/>
            <person name="Sassi M."/>
            <person name="Sherman B.T."/>
            <person name="Song X."/>
            <person name="Sykes S."/>
            <person name="Tran B."/>
            <person name="Walsh L."/>
            <person name="Xia Y."/>
            <person name="Yang J."/>
            <person name="Young S."/>
            <person name="Zeng Q."/>
            <person name="Zheng X."/>
            <person name="Stephens R."/>
            <person name="Nusbaum C."/>
            <person name="Birren B.W."/>
            <person name="Azadi P."/>
            <person name="Lempicki R.A."/>
            <person name="Cuomo C.A."/>
            <person name="Kovacs J.A."/>
        </authorList>
    </citation>
    <scope>NUCLEOTIDE SEQUENCE [LARGE SCALE GENOMIC DNA]</scope>
    <source>
        <strain evidence="6">B123</strain>
    </source>
</reference>
<dbReference type="Proteomes" id="UP000011958">
    <property type="component" value="Unassembled WGS sequence"/>
</dbReference>
<dbReference type="GO" id="GO:0005840">
    <property type="term" value="C:ribosome"/>
    <property type="evidence" value="ECO:0007669"/>
    <property type="project" value="UniProtKB-KW"/>
</dbReference>
<accession>M7NHJ5</accession>
<sequence>MGNSREKLTLNKPNFYESLSGDFVWACLKKNASFLVKQRVGKSVVFSKERLNPANRHTYSYCGLLNDKGLGLESGKNNKGLVVLMKNCPLESRNKPSSMVQKVYYAPKSYCYTIQRIERLITKKQYPLKLKRAAISRARLLLSSQTPKKPLPERKSRKKV</sequence>
<proteinExistence type="inferred from homology"/>
<keyword evidence="6" id="KW-1185">Reference proteome</keyword>
<dbReference type="PANTHER" id="PTHR10544">
    <property type="entry name" value="60S RIBOSOMAL PROTEIN L28"/>
    <property type="match status" value="1"/>
</dbReference>
<dbReference type="VEuPathDB" id="FungiDB:PNEG_03480"/>
<dbReference type="STRING" id="1069680.M7NHJ5"/>
<comment type="similarity">
    <text evidence="1">Belongs to the eukaryotic ribosomal protein eL28 family.</text>
</comment>
<evidence type="ECO:0000256" key="2">
    <source>
        <dbReference type="ARBA" id="ARBA00022980"/>
    </source>
</evidence>
<dbReference type="Pfam" id="PF01778">
    <property type="entry name" value="Ribosomal_L28e"/>
    <property type="match status" value="1"/>
</dbReference>
<evidence type="ECO:0000313" key="5">
    <source>
        <dbReference type="EMBL" id="EMR08038.1"/>
    </source>
</evidence>
<feature type="domain" description="Ribosomal eL28/Mak16" evidence="4">
    <location>
        <begin position="24"/>
        <end position="143"/>
    </location>
</feature>
<dbReference type="HOGENOM" id="CLU_1652887_0_0_1"/>
<dbReference type="OrthoDB" id="338850at2759"/>
<evidence type="ECO:0000313" key="6">
    <source>
        <dbReference type="Proteomes" id="UP000011958"/>
    </source>
</evidence>
<dbReference type="RefSeq" id="XP_007875570.1">
    <property type="nucleotide sequence ID" value="XM_007877379.1"/>
</dbReference>
<evidence type="ECO:0000256" key="3">
    <source>
        <dbReference type="ARBA" id="ARBA00023274"/>
    </source>
</evidence>
<dbReference type="InterPro" id="IPR029004">
    <property type="entry name" value="Ribosomal_eL28/Mak16"/>
</dbReference>
<dbReference type="GeneID" id="19897167"/>
<evidence type="ECO:0000256" key="1">
    <source>
        <dbReference type="ARBA" id="ARBA00007926"/>
    </source>
</evidence>
<protein>
    <recommendedName>
        <fullName evidence="4">Ribosomal eL28/Mak16 domain-containing protein</fullName>
    </recommendedName>
</protein>
<comment type="caution">
    <text evidence="5">The sequence shown here is derived from an EMBL/GenBank/DDBJ whole genome shotgun (WGS) entry which is preliminary data.</text>
</comment>
<keyword evidence="3" id="KW-0687">Ribonucleoprotein</keyword>
<dbReference type="eggNOG" id="KOG3412">
    <property type="taxonomic scope" value="Eukaryota"/>
</dbReference>
<dbReference type="GO" id="GO:0006412">
    <property type="term" value="P:translation"/>
    <property type="evidence" value="ECO:0007669"/>
    <property type="project" value="InterPro"/>
</dbReference>
<dbReference type="InterPro" id="IPR002672">
    <property type="entry name" value="Ribosomal_eL28"/>
</dbReference>
<dbReference type="Gene3D" id="3.30.390.110">
    <property type="match status" value="1"/>
</dbReference>
<name>M7NHJ5_PNEMU</name>
<evidence type="ECO:0000259" key="4">
    <source>
        <dbReference type="Pfam" id="PF01778"/>
    </source>
</evidence>